<reference evidence="1 2" key="1">
    <citation type="journal article" date="2016" name="Nat. Commun.">
        <title>Thousands of microbial genomes shed light on interconnected biogeochemical processes in an aquifer system.</title>
        <authorList>
            <person name="Anantharaman K."/>
            <person name="Brown C.T."/>
            <person name="Hug L.A."/>
            <person name="Sharon I."/>
            <person name="Castelle C.J."/>
            <person name="Probst A.J."/>
            <person name="Thomas B.C."/>
            <person name="Singh A."/>
            <person name="Wilkins M.J."/>
            <person name="Karaoz U."/>
            <person name="Brodie E.L."/>
            <person name="Williams K.H."/>
            <person name="Hubbard S.S."/>
            <person name="Banfield J.F."/>
        </authorList>
    </citation>
    <scope>NUCLEOTIDE SEQUENCE [LARGE SCALE GENOMIC DNA]</scope>
</reference>
<organism evidence="1 2">
    <name type="scientific">Candidatus Staskawiczbacteria bacterium RIFCSPHIGHO2_02_FULL_42_22</name>
    <dbReference type="NCBI Taxonomy" id="1802207"/>
    <lineage>
        <taxon>Bacteria</taxon>
        <taxon>Candidatus Staskawicziibacteriota</taxon>
    </lineage>
</organism>
<gene>
    <name evidence="1" type="ORF">A3D44_03455</name>
</gene>
<dbReference type="STRING" id="1802207.A3D44_03455"/>
<evidence type="ECO:0000313" key="2">
    <source>
        <dbReference type="Proteomes" id="UP000178820"/>
    </source>
</evidence>
<accession>A0A1G2I3V7</accession>
<proteinExistence type="predicted"/>
<protein>
    <submittedName>
        <fullName evidence="1">Uncharacterized protein</fullName>
    </submittedName>
</protein>
<evidence type="ECO:0000313" key="1">
    <source>
        <dbReference type="EMBL" id="OGZ69453.1"/>
    </source>
</evidence>
<dbReference type="EMBL" id="MHOT01000010">
    <property type="protein sequence ID" value="OGZ69453.1"/>
    <property type="molecule type" value="Genomic_DNA"/>
</dbReference>
<sequence>MDQKNNQEEITTIPELAKMINSSFQAAQEHVDEKFAKIDEKFTKVDERFNTIEKKLDGFIEKYDEAKLPMRVDYIENILNLPKK</sequence>
<dbReference type="Proteomes" id="UP000178820">
    <property type="component" value="Unassembled WGS sequence"/>
</dbReference>
<dbReference type="AlphaFoldDB" id="A0A1G2I3V7"/>
<comment type="caution">
    <text evidence="1">The sequence shown here is derived from an EMBL/GenBank/DDBJ whole genome shotgun (WGS) entry which is preliminary data.</text>
</comment>
<name>A0A1G2I3V7_9BACT</name>
<dbReference type="Gene3D" id="3.90.20.10">
    <property type="match status" value="1"/>
</dbReference>